<reference evidence="1 2" key="1">
    <citation type="submission" date="2015-01" db="EMBL/GenBank/DDBJ databases">
        <title>Evolution of Trichinella species and genotypes.</title>
        <authorList>
            <person name="Korhonen P.K."/>
            <person name="Edoardo P."/>
            <person name="Giuseppe L.R."/>
            <person name="Gasser R.B."/>
        </authorList>
    </citation>
    <scope>NUCLEOTIDE SEQUENCE [LARGE SCALE GENOMIC DNA]</scope>
    <source>
        <strain evidence="1">ISS120</strain>
    </source>
</reference>
<sequence>MELQNSSVKYWYVASKRQEVNQNFQKVPKGMPRA</sequence>
<accession>A0A0V1BBM9</accession>
<organism evidence="1 2">
    <name type="scientific">Trichinella britovi</name>
    <name type="common">Parasitic roundworm</name>
    <dbReference type="NCBI Taxonomy" id="45882"/>
    <lineage>
        <taxon>Eukaryota</taxon>
        <taxon>Metazoa</taxon>
        <taxon>Ecdysozoa</taxon>
        <taxon>Nematoda</taxon>
        <taxon>Enoplea</taxon>
        <taxon>Dorylaimia</taxon>
        <taxon>Trichinellida</taxon>
        <taxon>Trichinellidae</taxon>
        <taxon>Trichinella</taxon>
    </lineage>
</organism>
<dbReference type="EMBL" id="JYDI01001289">
    <property type="protein sequence ID" value="KRY34349.1"/>
    <property type="molecule type" value="Genomic_DNA"/>
</dbReference>
<proteinExistence type="predicted"/>
<dbReference type="Proteomes" id="UP000054653">
    <property type="component" value="Unassembled WGS sequence"/>
</dbReference>
<keyword evidence="2" id="KW-1185">Reference proteome</keyword>
<gene>
    <name evidence="1" type="ORF">T03_3403</name>
</gene>
<protein>
    <submittedName>
        <fullName evidence="1">Uncharacterized protein</fullName>
    </submittedName>
</protein>
<evidence type="ECO:0000313" key="1">
    <source>
        <dbReference type="EMBL" id="KRY34349.1"/>
    </source>
</evidence>
<evidence type="ECO:0000313" key="2">
    <source>
        <dbReference type="Proteomes" id="UP000054653"/>
    </source>
</evidence>
<comment type="caution">
    <text evidence="1">The sequence shown here is derived from an EMBL/GenBank/DDBJ whole genome shotgun (WGS) entry which is preliminary data.</text>
</comment>
<name>A0A0V1BBM9_TRIBR</name>
<dbReference type="AlphaFoldDB" id="A0A0V1BBM9"/>